<dbReference type="Pfam" id="PF18986">
    <property type="entry name" value="DUF5719"/>
    <property type="match status" value="1"/>
</dbReference>
<proteinExistence type="predicted"/>
<feature type="compositionally biased region" description="Basic and acidic residues" evidence="1">
    <location>
        <begin position="33"/>
        <end position="49"/>
    </location>
</feature>
<dbReference type="AlphaFoldDB" id="W5IJB4"/>
<dbReference type="InterPro" id="IPR043777">
    <property type="entry name" value="DUF5719"/>
</dbReference>
<comment type="caution">
    <text evidence="3">The sequence shown here is derived from an EMBL/GenBank/DDBJ whole genome shotgun (WGS) entry which is preliminary data.</text>
</comment>
<dbReference type="Proteomes" id="UP000005777">
    <property type="component" value="Unassembled WGS sequence"/>
</dbReference>
<evidence type="ECO:0000256" key="1">
    <source>
        <dbReference type="SAM" id="MobiDB-lite"/>
    </source>
</evidence>
<keyword evidence="2" id="KW-1133">Transmembrane helix</keyword>
<evidence type="ECO:0000313" key="4">
    <source>
        <dbReference type="Proteomes" id="UP000005777"/>
    </source>
</evidence>
<reference evidence="3 4" key="1">
    <citation type="submission" date="2012-01" db="EMBL/GenBank/DDBJ databases">
        <title>The Genome Sequence of Scardovia inopinata F0304.</title>
        <authorList>
            <consortium name="The Broad Institute Genome Sequencing Platform"/>
            <person name="Earl A."/>
            <person name="Ward D."/>
            <person name="Feldgarden M."/>
            <person name="Gevers D."/>
            <person name="Izard J."/>
            <person name="Baranova O.V."/>
            <person name="Blanton J.M."/>
            <person name="Tanner A.C."/>
            <person name="Dewhirst F.E."/>
            <person name="Young S.K."/>
            <person name="Zeng Q."/>
            <person name="Gargeya S."/>
            <person name="Fitzgerald M."/>
            <person name="Haas B."/>
            <person name="Abouelleil A."/>
            <person name="Alvarado L."/>
            <person name="Arachchi H.M."/>
            <person name="Berlin A."/>
            <person name="Chapman S.B."/>
            <person name="Gearin G."/>
            <person name="Goldberg J."/>
            <person name="Griggs A."/>
            <person name="Gujja S."/>
            <person name="Hansen M."/>
            <person name="Heiman D."/>
            <person name="Howarth C."/>
            <person name="Larimer J."/>
            <person name="Lui A."/>
            <person name="MacDonald P.J."/>
            <person name="McCowen C."/>
            <person name="Montmayeur A."/>
            <person name="Murphy C."/>
            <person name="Neiman D."/>
            <person name="Pearson M."/>
            <person name="Priest M."/>
            <person name="Roberts A."/>
            <person name="Saif S."/>
            <person name="Shea T."/>
            <person name="Sisk P."/>
            <person name="Stolte C."/>
            <person name="Sykes S."/>
            <person name="Wortman J."/>
            <person name="Nusbaum C."/>
            <person name="Birren B."/>
        </authorList>
    </citation>
    <scope>NUCLEOTIDE SEQUENCE [LARGE SCALE GENOMIC DNA]</scope>
    <source>
        <strain evidence="3 4">F0304</strain>
    </source>
</reference>
<organism evidence="3 4">
    <name type="scientific">Scardovia inopinata F0304</name>
    <dbReference type="NCBI Taxonomy" id="641146"/>
    <lineage>
        <taxon>Bacteria</taxon>
        <taxon>Bacillati</taxon>
        <taxon>Actinomycetota</taxon>
        <taxon>Actinomycetes</taxon>
        <taxon>Bifidobacteriales</taxon>
        <taxon>Bifidobacteriaceae</taxon>
        <taxon>Scardovia</taxon>
    </lineage>
</organism>
<feature type="compositionally biased region" description="Basic and acidic residues" evidence="1">
    <location>
        <begin position="1"/>
        <end position="11"/>
    </location>
</feature>
<feature type="region of interest" description="Disordered" evidence="1">
    <location>
        <begin position="1"/>
        <end position="55"/>
    </location>
</feature>
<dbReference type="HOGENOM" id="CLU_534927_0_0_11"/>
<keyword evidence="2" id="KW-0472">Membrane</keyword>
<evidence type="ECO:0000313" key="3">
    <source>
        <dbReference type="EMBL" id="EFG26979.2"/>
    </source>
</evidence>
<sequence>MTTTDMAKDQETNEESASSSEFDYAAALQSEPDQAKTPEERPYKAKVSPDSKPPVKKTIGTVIAAVISGFLVVALFLYLLVERPLPWLSDAQVSTSSQMYTVSQTEQEQVCPGRMSLVDSGSYGDSQYQVSEGDITSSMRAVAVGKVYRSQITNLDGSSPLALVSPAGKDAQPIAVLSRGSGQASAHPFIQISQLTKASAGTGAAASVASWASQGDLRGVAATSCIPVALSQTFLAPSTRTGWTQQLILVNPSSKATVATLKVHGSGNSQALALSANSSVTVGAHSQAKINLSASAANQDGLLVSVTSSDSPLSGYIQAVRSQGLNSEGNDYVSPSPAASQRLVIGTLANSKQVSLLLYGARSGTAHLTWLGTNGQEEESSQNTISFTGGKVGLIRLAAIPSGAAGIAITSSQPIRASVLAESSQKGGSDFALITGRKPSSHAALTVPADTKGTVVISNARSTDCEANLQSYDRKGRLVKTQKISLSAYSSQSFSLADSASSPVAFVLKQTSPSLSALSMALSLSVPGLSPSLSQVAAVNSVNLASSAESIRIQRGPVL</sequence>
<gene>
    <name evidence="3" type="ORF">HMPREF9020_00610</name>
</gene>
<protein>
    <submittedName>
        <fullName evidence="3">Uncharacterized protein</fullName>
    </submittedName>
</protein>
<accession>W5IJB4</accession>
<evidence type="ECO:0000256" key="2">
    <source>
        <dbReference type="SAM" id="Phobius"/>
    </source>
</evidence>
<name>W5IJB4_SCAIO</name>
<dbReference type="EMBL" id="ADCX01000003">
    <property type="protein sequence ID" value="EFG26979.2"/>
    <property type="molecule type" value="Genomic_DNA"/>
</dbReference>
<keyword evidence="2" id="KW-0812">Transmembrane</keyword>
<feature type="transmembrane region" description="Helical" evidence="2">
    <location>
        <begin position="59"/>
        <end position="81"/>
    </location>
</feature>
<dbReference type="RefSeq" id="WP_040590547.1">
    <property type="nucleotide sequence ID" value="NZ_GG770225.1"/>
</dbReference>
<dbReference type="eggNOG" id="ENOG5032YJZ">
    <property type="taxonomic scope" value="Bacteria"/>
</dbReference>
<keyword evidence="4" id="KW-1185">Reference proteome</keyword>